<evidence type="ECO:0000313" key="2">
    <source>
        <dbReference type="Proteomes" id="UP001519460"/>
    </source>
</evidence>
<dbReference type="AlphaFoldDB" id="A0ABD0K7S8"/>
<comment type="caution">
    <text evidence="1">The sequence shown here is derived from an EMBL/GenBank/DDBJ whole genome shotgun (WGS) entry which is preliminary data.</text>
</comment>
<proteinExistence type="predicted"/>
<protein>
    <submittedName>
        <fullName evidence="1">Uncharacterized protein</fullName>
    </submittedName>
</protein>
<dbReference type="EMBL" id="JACVVK020000233">
    <property type="protein sequence ID" value="KAK7483103.1"/>
    <property type="molecule type" value="Genomic_DNA"/>
</dbReference>
<evidence type="ECO:0000313" key="1">
    <source>
        <dbReference type="EMBL" id="KAK7483103.1"/>
    </source>
</evidence>
<sequence>MVWYQEKCVLSGGCSTQQIRDNMPIPADGKELRLYGMRKMLRPSGGKQYFVVPVDYHVAMSLVYADGCGTELAGDVKMPAPLV</sequence>
<accession>A0ABD0K7S8</accession>
<reference evidence="1 2" key="1">
    <citation type="journal article" date="2023" name="Sci. Data">
        <title>Genome assembly of the Korean intertidal mud-creeper Batillaria attramentaria.</title>
        <authorList>
            <person name="Patra A.K."/>
            <person name="Ho P.T."/>
            <person name="Jun S."/>
            <person name="Lee S.J."/>
            <person name="Kim Y."/>
            <person name="Won Y.J."/>
        </authorList>
    </citation>
    <scope>NUCLEOTIDE SEQUENCE [LARGE SCALE GENOMIC DNA]</scope>
    <source>
        <strain evidence="1">Wonlab-2016</strain>
    </source>
</reference>
<dbReference type="Proteomes" id="UP001519460">
    <property type="component" value="Unassembled WGS sequence"/>
</dbReference>
<keyword evidence="2" id="KW-1185">Reference proteome</keyword>
<organism evidence="1 2">
    <name type="scientific">Batillaria attramentaria</name>
    <dbReference type="NCBI Taxonomy" id="370345"/>
    <lineage>
        <taxon>Eukaryota</taxon>
        <taxon>Metazoa</taxon>
        <taxon>Spiralia</taxon>
        <taxon>Lophotrochozoa</taxon>
        <taxon>Mollusca</taxon>
        <taxon>Gastropoda</taxon>
        <taxon>Caenogastropoda</taxon>
        <taxon>Sorbeoconcha</taxon>
        <taxon>Cerithioidea</taxon>
        <taxon>Batillariidae</taxon>
        <taxon>Batillaria</taxon>
    </lineage>
</organism>
<name>A0ABD0K7S8_9CAEN</name>
<gene>
    <name evidence="1" type="ORF">BaRGS_00025671</name>
</gene>